<evidence type="ECO:0000256" key="6">
    <source>
        <dbReference type="ARBA" id="ARBA00022989"/>
    </source>
</evidence>
<dbReference type="GO" id="GO:0042383">
    <property type="term" value="C:sarcolemma"/>
    <property type="evidence" value="ECO:0007669"/>
    <property type="project" value="TreeGrafter"/>
</dbReference>
<evidence type="ECO:0000256" key="5">
    <source>
        <dbReference type="ARBA" id="ARBA00022692"/>
    </source>
</evidence>
<feature type="transmembrane region" description="Helical" evidence="9">
    <location>
        <begin position="169"/>
        <end position="192"/>
    </location>
</feature>
<feature type="transmembrane region" description="Helical" evidence="9">
    <location>
        <begin position="44"/>
        <end position="67"/>
    </location>
</feature>
<keyword evidence="4" id="KW-0109">Calcium transport</keyword>
<dbReference type="GO" id="GO:0030424">
    <property type="term" value="C:axon"/>
    <property type="evidence" value="ECO:0007669"/>
    <property type="project" value="TreeGrafter"/>
</dbReference>
<evidence type="ECO:0000313" key="12">
    <source>
        <dbReference type="Proteomes" id="UP000678393"/>
    </source>
</evidence>
<comment type="caution">
    <text evidence="11">The sequence shown here is derived from an EMBL/GenBank/DDBJ whole genome shotgun (WGS) entry which is preliminary data.</text>
</comment>
<dbReference type="EMBL" id="CAJHNH020008521">
    <property type="protein sequence ID" value="CAG5136335.1"/>
    <property type="molecule type" value="Genomic_DNA"/>
</dbReference>
<dbReference type="PANTHER" id="PTHR11878">
    <property type="entry name" value="SODIUM/CALCIUM EXCHANGER"/>
    <property type="match status" value="1"/>
</dbReference>
<keyword evidence="8 9" id="KW-0472">Membrane</keyword>
<evidence type="ECO:0000256" key="3">
    <source>
        <dbReference type="ARBA" id="ARBA00022449"/>
    </source>
</evidence>
<evidence type="ECO:0000256" key="8">
    <source>
        <dbReference type="ARBA" id="ARBA00023136"/>
    </source>
</evidence>
<reference evidence="11" key="1">
    <citation type="submission" date="2021-04" db="EMBL/GenBank/DDBJ databases">
        <authorList>
            <consortium name="Molecular Ecology Group"/>
        </authorList>
    </citation>
    <scope>NUCLEOTIDE SEQUENCE</scope>
</reference>
<dbReference type="PANTHER" id="PTHR11878:SF76">
    <property type="entry name" value="CALX-BETA DOMAIN-CONTAINING PROTEIN"/>
    <property type="match status" value="1"/>
</dbReference>
<evidence type="ECO:0000256" key="7">
    <source>
        <dbReference type="ARBA" id="ARBA00023065"/>
    </source>
</evidence>
<gene>
    <name evidence="11" type="ORF">CUNI_LOCUS21893</name>
</gene>
<dbReference type="Proteomes" id="UP000678393">
    <property type="component" value="Unassembled WGS sequence"/>
</dbReference>
<keyword evidence="2" id="KW-0813">Transport</keyword>
<evidence type="ECO:0000256" key="4">
    <source>
        <dbReference type="ARBA" id="ARBA00022568"/>
    </source>
</evidence>
<evidence type="ECO:0000256" key="9">
    <source>
        <dbReference type="SAM" id="Phobius"/>
    </source>
</evidence>
<dbReference type="AlphaFoldDB" id="A0A8S4A874"/>
<comment type="subcellular location">
    <subcellularLocation>
        <location evidence="1">Endomembrane system</location>
        <topology evidence="1">Multi-pass membrane protein</topology>
    </subcellularLocation>
</comment>
<keyword evidence="4" id="KW-0106">Calcium</keyword>
<proteinExistence type="predicted"/>
<feature type="domain" description="Sodium/calcium exchanger membrane region" evidence="10">
    <location>
        <begin position="45"/>
        <end position="216"/>
    </location>
</feature>
<dbReference type="GO" id="GO:0098794">
    <property type="term" value="C:postsynapse"/>
    <property type="evidence" value="ECO:0007669"/>
    <property type="project" value="TreeGrafter"/>
</dbReference>
<dbReference type="Gene3D" id="1.20.1420.30">
    <property type="entry name" value="NCX, central ion-binding region"/>
    <property type="match status" value="1"/>
</dbReference>
<dbReference type="InterPro" id="IPR044880">
    <property type="entry name" value="NCX_ion-bd_dom_sf"/>
</dbReference>
<dbReference type="Pfam" id="PF01699">
    <property type="entry name" value="Na_Ca_ex"/>
    <property type="match status" value="1"/>
</dbReference>
<feature type="transmembrane region" description="Helical" evidence="9">
    <location>
        <begin position="132"/>
        <end position="157"/>
    </location>
</feature>
<feature type="non-terminal residue" evidence="11">
    <location>
        <position position="234"/>
    </location>
</feature>
<dbReference type="OrthoDB" id="418484at2759"/>
<dbReference type="InterPro" id="IPR051171">
    <property type="entry name" value="CaCA"/>
</dbReference>
<keyword evidence="6 9" id="KW-1133">Transmembrane helix</keyword>
<keyword evidence="12" id="KW-1185">Reference proteome</keyword>
<keyword evidence="7" id="KW-0406">Ion transport</keyword>
<dbReference type="InterPro" id="IPR004837">
    <property type="entry name" value="NaCa_Exmemb"/>
</dbReference>
<name>A0A8S4A874_9EUPU</name>
<protein>
    <recommendedName>
        <fullName evidence="10">Sodium/calcium exchanger membrane region domain-containing protein</fullName>
    </recommendedName>
</protein>
<evidence type="ECO:0000259" key="10">
    <source>
        <dbReference type="Pfam" id="PF01699"/>
    </source>
</evidence>
<organism evidence="11 12">
    <name type="scientific">Candidula unifasciata</name>
    <dbReference type="NCBI Taxonomy" id="100452"/>
    <lineage>
        <taxon>Eukaryota</taxon>
        <taxon>Metazoa</taxon>
        <taxon>Spiralia</taxon>
        <taxon>Lophotrochozoa</taxon>
        <taxon>Mollusca</taxon>
        <taxon>Gastropoda</taxon>
        <taxon>Heterobranchia</taxon>
        <taxon>Euthyneura</taxon>
        <taxon>Panpulmonata</taxon>
        <taxon>Eupulmonata</taxon>
        <taxon>Stylommatophora</taxon>
        <taxon>Helicina</taxon>
        <taxon>Helicoidea</taxon>
        <taxon>Geomitridae</taxon>
        <taxon>Candidula</taxon>
    </lineage>
</organism>
<accession>A0A8S4A874</accession>
<keyword evidence="5 9" id="KW-0812">Transmembrane</keyword>
<dbReference type="GO" id="GO:0012505">
    <property type="term" value="C:endomembrane system"/>
    <property type="evidence" value="ECO:0007669"/>
    <property type="project" value="UniProtKB-SubCell"/>
</dbReference>
<keyword evidence="3" id="KW-0050">Antiport</keyword>
<feature type="transmembrane region" description="Helical" evidence="9">
    <location>
        <begin position="198"/>
        <end position="218"/>
    </location>
</feature>
<evidence type="ECO:0000313" key="11">
    <source>
        <dbReference type="EMBL" id="CAG5136335.1"/>
    </source>
</evidence>
<sequence length="234" mass="26100">MNSSRIVITIHENIDVYNYTCSQGYLLLPAINEYTWHPHVRVGLYFAGLIWSFLGVAYIADIFMAAIERITSQTRIVRIADPEIPDGIREVELKVWNDTVANLSLLALGTSAPEILLSVIEITGNNFESGELGPGTIVGSAAFNLLFISAICISCVPDGEIRRIQSFKVFGVTSFTCVFAYVWMVIVLMGTSPNVIEIWEAVLTFLFFPLLLLVAYAAEKDFFMKQTKTDEKNL</sequence>
<evidence type="ECO:0000256" key="1">
    <source>
        <dbReference type="ARBA" id="ARBA00004127"/>
    </source>
</evidence>
<dbReference type="GO" id="GO:0098703">
    <property type="term" value="P:calcium ion import across plasma membrane"/>
    <property type="evidence" value="ECO:0007669"/>
    <property type="project" value="TreeGrafter"/>
</dbReference>
<dbReference type="GO" id="GO:0005432">
    <property type="term" value="F:calcium:sodium antiporter activity"/>
    <property type="evidence" value="ECO:0007669"/>
    <property type="project" value="TreeGrafter"/>
</dbReference>
<evidence type="ECO:0000256" key="2">
    <source>
        <dbReference type="ARBA" id="ARBA00022448"/>
    </source>
</evidence>